<keyword evidence="7" id="KW-1185">Reference proteome</keyword>
<feature type="transmembrane region" description="Helical" evidence="1">
    <location>
        <begin position="12"/>
        <end position="34"/>
    </location>
</feature>
<dbReference type="CDD" id="cd01949">
    <property type="entry name" value="GGDEF"/>
    <property type="match status" value="1"/>
</dbReference>
<dbReference type="PROSITE" id="PS50883">
    <property type="entry name" value="EAL"/>
    <property type="match status" value="1"/>
</dbReference>
<evidence type="ECO:0000256" key="1">
    <source>
        <dbReference type="SAM" id="Phobius"/>
    </source>
</evidence>
<feature type="domain" description="GGDEF" evidence="5">
    <location>
        <begin position="354"/>
        <end position="498"/>
    </location>
</feature>
<dbReference type="InterPro" id="IPR000700">
    <property type="entry name" value="PAS-assoc_C"/>
</dbReference>
<dbReference type="PROSITE" id="PS50112">
    <property type="entry name" value="PAS"/>
    <property type="match status" value="1"/>
</dbReference>
<dbReference type="InterPro" id="IPR013656">
    <property type="entry name" value="PAS_4"/>
</dbReference>
<dbReference type="InterPro" id="IPR001633">
    <property type="entry name" value="EAL_dom"/>
</dbReference>
<keyword evidence="1" id="KW-1133">Transmembrane helix</keyword>
<dbReference type="PANTHER" id="PTHR44757:SF2">
    <property type="entry name" value="BIOFILM ARCHITECTURE MAINTENANCE PROTEIN MBAA"/>
    <property type="match status" value="1"/>
</dbReference>
<dbReference type="Pfam" id="PF00563">
    <property type="entry name" value="EAL"/>
    <property type="match status" value="1"/>
</dbReference>
<dbReference type="SUPFAM" id="SSF55073">
    <property type="entry name" value="Nucleotide cyclase"/>
    <property type="match status" value="1"/>
</dbReference>
<dbReference type="InterPro" id="IPR035919">
    <property type="entry name" value="EAL_sf"/>
</dbReference>
<dbReference type="Gene3D" id="3.30.70.270">
    <property type="match status" value="1"/>
</dbReference>
<dbReference type="InterPro" id="IPR052155">
    <property type="entry name" value="Biofilm_reg_signaling"/>
</dbReference>
<dbReference type="SMART" id="SM00052">
    <property type="entry name" value="EAL"/>
    <property type="match status" value="1"/>
</dbReference>
<feature type="domain" description="PAS" evidence="2">
    <location>
        <begin position="69"/>
        <end position="140"/>
    </location>
</feature>
<dbReference type="InterPro" id="IPR029787">
    <property type="entry name" value="Nucleotide_cyclase"/>
</dbReference>
<dbReference type="EMBL" id="JBCGCU010000004">
    <property type="protein sequence ID" value="MEM0514820.1"/>
    <property type="molecule type" value="Genomic_DNA"/>
</dbReference>
<sequence>MFDINKIYKGRLFLFAVAASALSTLSIILFYKLFYNDLSDTTKVLFLLGSQLLLTLSLLLFVCNRVDKHANIIKRLLNSINDVVLIKDYQGNFQFCNDTMAKLYNSSPEQMIGKDDLDFIDNKEQADFFRENVQGIMRRFEIEEVYESATDVNTGEIRHFHSVKVPFHDVRDRLHIAVIAKDITEITRLKEEADRNKKRLEHVLDVSEEGLWEWNVQTNQVLHNHQWELITGIEHSDKSFKEFEQCIVPEDRPMVTKVLKTLMRNHQPYSIEFRMKKPNGEVIWIWDRGRVAEFDDNNQPLWLVGLALDITEEKNNQDRIINLAYYDQLTGLLNRTRLEAELEKAIKSNQKTNSYSALLFLDLDRFKLLNDSFGHHIGDQLLKVVGERLKHINQGQGIISRFGGDEFAIVLPQLNNVPGEALRTAEHYAERVLKEISKSTSLASDVQDIDIDYSITGSIGGVVFTADDLCTMKLLQLADMALYRTKASGGQKAMIFDTNMQDELRQRSELQKAIHDSIANRDFCIYLQPKFDMKATLIGAEALLRWQHPTLGLLSPDVFMHMAEESNLIVPMGAIMLELACQQLEQWQHQAHSKHLHLAVNLSAKEIWRAHFVEDFIKVVQKYQIDHSKLVVEVTESVLIRDINDATDKLNKLRKFGVSIALDDFGTGYSSLSYLRSLPIDEIKIDRSFVQDMVTDKHAHLVVKSIIDLANNFNLTVVAEGVETPEHFNLLKNYRVDYYQGYYFSKPVSATELEHLFMAPDSNKARVEKNSSPQLASAVIMD</sequence>
<dbReference type="PANTHER" id="PTHR44757">
    <property type="entry name" value="DIGUANYLATE CYCLASE DGCP"/>
    <property type="match status" value="1"/>
</dbReference>
<keyword evidence="1" id="KW-0812">Transmembrane</keyword>
<protein>
    <submittedName>
        <fullName evidence="6">EAL domain-containing protein</fullName>
    </submittedName>
</protein>
<dbReference type="InterPro" id="IPR043128">
    <property type="entry name" value="Rev_trsase/Diguanyl_cyclase"/>
</dbReference>
<dbReference type="SMART" id="SM00086">
    <property type="entry name" value="PAC"/>
    <property type="match status" value="1"/>
</dbReference>
<dbReference type="Pfam" id="PF08447">
    <property type="entry name" value="PAS_3"/>
    <property type="match status" value="1"/>
</dbReference>
<dbReference type="InterPro" id="IPR001610">
    <property type="entry name" value="PAC"/>
</dbReference>
<proteinExistence type="predicted"/>
<dbReference type="SUPFAM" id="SSF141868">
    <property type="entry name" value="EAL domain-like"/>
    <property type="match status" value="1"/>
</dbReference>
<reference evidence="6 7" key="1">
    <citation type="submission" date="2024-03" db="EMBL/GenBank/DDBJ databases">
        <title>Pseudoalteromonas qingdaonensis sp. nov., isolated from the intestines of marine benthic organisms.</title>
        <authorList>
            <person name="Lin X."/>
            <person name="Fang S."/>
            <person name="Hu X."/>
        </authorList>
    </citation>
    <scope>NUCLEOTIDE SEQUENCE [LARGE SCALE GENOMIC DNA]</scope>
    <source>
        <strain evidence="6 7">YIC-827</strain>
    </source>
</reference>
<dbReference type="CDD" id="cd01948">
    <property type="entry name" value="EAL"/>
    <property type="match status" value="1"/>
</dbReference>
<feature type="transmembrane region" description="Helical" evidence="1">
    <location>
        <begin position="46"/>
        <end position="66"/>
    </location>
</feature>
<evidence type="ECO:0000259" key="5">
    <source>
        <dbReference type="PROSITE" id="PS50887"/>
    </source>
</evidence>
<dbReference type="NCBIfam" id="TIGR00254">
    <property type="entry name" value="GGDEF"/>
    <property type="match status" value="1"/>
</dbReference>
<dbReference type="InterPro" id="IPR013655">
    <property type="entry name" value="PAS_fold_3"/>
</dbReference>
<dbReference type="Pfam" id="PF08448">
    <property type="entry name" value="PAS_4"/>
    <property type="match status" value="1"/>
</dbReference>
<dbReference type="InterPro" id="IPR035965">
    <property type="entry name" value="PAS-like_dom_sf"/>
</dbReference>
<accession>A0ABU9MXT9</accession>
<name>A0ABU9MXT9_9GAMM</name>
<dbReference type="RefSeq" id="WP_342676942.1">
    <property type="nucleotide sequence ID" value="NZ_JBCGCU010000004.1"/>
</dbReference>
<gene>
    <name evidence="6" type="ORF">WCN91_05175</name>
</gene>
<dbReference type="Proteomes" id="UP001447008">
    <property type="component" value="Unassembled WGS sequence"/>
</dbReference>
<dbReference type="SMART" id="SM00091">
    <property type="entry name" value="PAS"/>
    <property type="match status" value="2"/>
</dbReference>
<feature type="domain" description="PAC" evidence="3">
    <location>
        <begin position="269"/>
        <end position="322"/>
    </location>
</feature>
<evidence type="ECO:0000259" key="3">
    <source>
        <dbReference type="PROSITE" id="PS50113"/>
    </source>
</evidence>
<dbReference type="Gene3D" id="3.30.450.20">
    <property type="entry name" value="PAS domain"/>
    <property type="match status" value="2"/>
</dbReference>
<dbReference type="SUPFAM" id="SSF55785">
    <property type="entry name" value="PYP-like sensor domain (PAS domain)"/>
    <property type="match status" value="2"/>
</dbReference>
<keyword evidence="1" id="KW-0472">Membrane</keyword>
<dbReference type="PROSITE" id="PS50113">
    <property type="entry name" value="PAC"/>
    <property type="match status" value="1"/>
</dbReference>
<feature type="domain" description="EAL" evidence="4">
    <location>
        <begin position="507"/>
        <end position="761"/>
    </location>
</feature>
<dbReference type="NCBIfam" id="TIGR00229">
    <property type="entry name" value="sensory_box"/>
    <property type="match status" value="2"/>
</dbReference>
<dbReference type="CDD" id="cd00130">
    <property type="entry name" value="PAS"/>
    <property type="match status" value="2"/>
</dbReference>
<dbReference type="Pfam" id="PF00990">
    <property type="entry name" value="GGDEF"/>
    <property type="match status" value="1"/>
</dbReference>
<organism evidence="6 7">
    <name type="scientific">Pseudoalteromonas qingdaonensis</name>
    <dbReference type="NCBI Taxonomy" id="3131913"/>
    <lineage>
        <taxon>Bacteria</taxon>
        <taxon>Pseudomonadati</taxon>
        <taxon>Pseudomonadota</taxon>
        <taxon>Gammaproteobacteria</taxon>
        <taxon>Alteromonadales</taxon>
        <taxon>Pseudoalteromonadaceae</taxon>
        <taxon>Pseudoalteromonas</taxon>
    </lineage>
</organism>
<dbReference type="PROSITE" id="PS50887">
    <property type="entry name" value="GGDEF"/>
    <property type="match status" value="1"/>
</dbReference>
<dbReference type="InterPro" id="IPR000014">
    <property type="entry name" value="PAS"/>
</dbReference>
<dbReference type="Gene3D" id="3.20.20.450">
    <property type="entry name" value="EAL domain"/>
    <property type="match status" value="1"/>
</dbReference>
<evidence type="ECO:0000313" key="7">
    <source>
        <dbReference type="Proteomes" id="UP001447008"/>
    </source>
</evidence>
<comment type="caution">
    <text evidence="6">The sequence shown here is derived from an EMBL/GenBank/DDBJ whole genome shotgun (WGS) entry which is preliminary data.</text>
</comment>
<evidence type="ECO:0000313" key="6">
    <source>
        <dbReference type="EMBL" id="MEM0514820.1"/>
    </source>
</evidence>
<dbReference type="InterPro" id="IPR000160">
    <property type="entry name" value="GGDEF_dom"/>
</dbReference>
<evidence type="ECO:0000259" key="4">
    <source>
        <dbReference type="PROSITE" id="PS50883"/>
    </source>
</evidence>
<dbReference type="SMART" id="SM00267">
    <property type="entry name" value="GGDEF"/>
    <property type="match status" value="1"/>
</dbReference>
<evidence type="ECO:0000259" key="2">
    <source>
        <dbReference type="PROSITE" id="PS50112"/>
    </source>
</evidence>